<dbReference type="InterPro" id="IPR005467">
    <property type="entry name" value="His_kinase_dom"/>
</dbReference>
<keyword evidence="7" id="KW-1185">Reference proteome</keyword>
<dbReference type="InterPro" id="IPR011123">
    <property type="entry name" value="Y_Y_Y"/>
</dbReference>
<dbReference type="SMART" id="SM00388">
    <property type="entry name" value="HisKA"/>
    <property type="match status" value="1"/>
</dbReference>
<dbReference type="Pfam" id="PF07495">
    <property type="entry name" value="Y_Y_Y"/>
    <property type="match status" value="1"/>
</dbReference>
<accession>A0AA48GY63</accession>
<feature type="domain" description="Histidine kinase" evidence="5">
    <location>
        <begin position="808"/>
        <end position="1023"/>
    </location>
</feature>
<keyword evidence="4" id="KW-0812">Transmembrane</keyword>
<dbReference type="InterPro" id="IPR036890">
    <property type="entry name" value="HATPase_C_sf"/>
</dbReference>
<dbReference type="PANTHER" id="PTHR43547:SF2">
    <property type="entry name" value="HYBRID SIGNAL TRANSDUCTION HISTIDINE KINASE C"/>
    <property type="match status" value="1"/>
</dbReference>
<evidence type="ECO:0000259" key="5">
    <source>
        <dbReference type="PROSITE" id="PS50109"/>
    </source>
</evidence>
<proteinExistence type="predicted"/>
<dbReference type="InterPro" id="IPR015943">
    <property type="entry name" value="WD40/YVTN_repeat-like_dom_sf"/>
</dbReference>
<dbReference type="Proteomes" id="UP001238179">
    <property type="component" value="Chromosome"/>
</dbReference>
<dbReference type="PANTHER" id="PTHR43547">
    <property type="entry name" value="TWO-COMPONENT HISTIDINE KINASE"/>
    <property type="match status" value="1"/>
</dbReference>
<keyword evidence="4" id="KW-1133">Transmembrane helix</keyword>
<dbReference type="InterPro" id="IPR003594">
    <property type="entry name" value="HATPase_dom"/>
</dbReference>
<evidence type="ECO:0000313" key="7">
    <source>
        <dbReference type="Proteomes" id="UP001238179"/>
    </source>
</evidence>
<dbReference type="InterPro" id="IPR003661">
    <property type="entry name" value="HisK_dim/P_dom"/>
</dbReference>
<evidence type="ECO:0000256" key="3">
    <source>
        <dbReference type="ARBA" id="ARBA00022553"/>
    </source>
</evidence>
<keyword evidence="6" id="KW-0808">Transferase</keyword>
<dbReference type="PROSITE" id="PS50109">
    <property type="entry name" value="HIS_KIN"/>
    <property type="match status" value="1"/>
</dbReference>
<dbReference type="SMART" id="SM00387">
    <property type="entry name" value="HATPase_c"/>
    <property type="match status" value="1"/>
</dbReference>
<dbReference type="InterPro" id="IPR036097">
    <property type="entry name" value="HisK_dim/P_sf"/>
</dbReference>
<dbReference type="RefSeq" id="WP_316412712.1">
    <property type="nucleotide sequence ID" value="NZ_AP027080.1"/>
</dbReference>
<dbReference type="SUPFAM" id="SSF47384">
    <property type="entry name" value="Homodimeric domain of signal transducing histidine kinase"/>
    <property type="match status" value="1"/>
</dbReference>
<dbReference type="EC" id="2.7.13.3" evidence="2"/>
<evidence type="ECO:0000256" key="4">
    <source>
        <dbReference type="SAM" id="Phobius"/>
    </source>
</evidence>
<dbReference type="GO" id="GO:0000155">
    <property type="term" value="F:phosphorelay sensor kinase activity"/>
    <property type="evidence" value="ECO:0007669"/>
    <property type="project" value="InterPro"/>
</dbReference>
<evidence type="ECO:0000256" key="2">
    <source>
        <dbReference type="ARBA" id="ARBA00012438"/>
    </source>
</evidence>
<comment type="catalytic activity">
    <reaction evidence="1">
        <text>ATP + protein L-histidine = ADP + protein N-phospho-L-histidine.</text>
        <dbReference type="EC" id="2.7.13.3"/>
    </reaction>
</comment>
<keyword evidence="3" id="KW-0597">Phosphoprotein</keyword>
<evidence type="ECO:0000256" key="1">
    <source>
        <dbReference type="ARBA" id="ARBA00000085"/>
    </source>
</evidence>
<dbReference type="AlphaFoldDB" id="A0AA48GY63"/>
<feature type="transmembrane region" description="Helical" evidence="4">
    <location>
        <begin position="738"/>
        <end position="756"/>
    </location>
</feature>
<name>A0AA48GY63_9BACT</name>
<dbReference type="Pfam" id="PF00512">
    <property type="entry name" value="HisKA"/>
    <property type="match status" value="1"/>
</dbReference>
<dbReference type="Gene3D" id="1.10.287.130">
    <property type="match status" value="1"/>
</dbReference>
<dbReference type="SUPFAM" id="SSF63829">
    <property type="entry name" value="Calcium-dependent phosphotriesterase"/>
    <property type="match status" value="1"/>
</dbReference>
<keyword evidence="6" id="KW-0418">Kinase</keyword>
<dbReference type="Gene3D" id="2.130.10.10">
    <property type="entry name" value="YVTN repeat-like/Quinoprotein amine dehydrogenase"/>
    <property type="match status" value="2"/>
</dbReference>
<keyword evidence="4" id="KW-0472">Membrane</keyword>
<gene>
    <name evidence="6" type="ORF">METEAL_32150</name>
</gene>
<dbReference type="CDD" id="cd00082">
    <property type="entry name" value="HisKA"/>
    <property type="match status" value="1"/>
</dbReference>
<sequence length="1025" mass="110256">MTHDLQAALLTFALALGVPGAAQPREAGTPFLRSFSPTEAGGSHPQNWAFAQGPGGLLYVGNGLGVLEYDGVKWRLLEAGGPVRALAWGPDGKLYVGGDGGETGCLEPDGTGGRYASFGRPQGPFTAVRGIHVLPQGTFFATREGLLLREGGRTTALLVPGGLWKSFAPGGKLYVQDQAGDLLAWSGSGLRPVPGTGALKACRIAFMVPLEGPEMLIGTRDDGLFRFDGRTLRPFATGVDAQLRAGQVYAGTRLVDGGIAVASVKAGAFLLEASGGLRFHLDHASGLRDDTVYQVFQDSQWGVWLGLNNGLARMEWPAVTSFGERDGLRSFPWAMARHKGVLYAATGQGIAYLDPAGPAPRFRDVPGIQGQCLALAEAGDDLLAVCSQRGILEVRGGRARVIAPGIRFPACILTSRVDPARVFIGSPEGIGSLRRRAGGWVEEGLVPGTREDIFAMAEPRPGVVWASSRSRGLMRAAFPAGGGAPALSRFGTAQGLPEEAYLRVSDVEGRLLVGTSRGVYVLDADGERFVPDRALGALFPEGPRAVEFLRPGPGGRIWMQTTDRERNIREAGAAVPDGRGGFRWEAGPFRTFAGADLAEIHPDADGVVWFSGPDGLFRHDPGVVTSPREGLRVCLRQVQGGDGGILAGTAPRVPYRNHSLRFTFALPSFDRESANRYQVRLEGLEEDWSPWTAVPFKEYTNLSEGSYRFRVRARDVYGRMVPEATFDFRVLPPWFRTWWAYAGFLGAAALALHLALRARTRYLRRQNQALSRTVEAHTAELVLRNQELHGLNALLSDLNEQKNQLFAIASHDLRNPLNSIVLSSELLEEEPDPAQVREISRRIRAEGMRMSDLLGRFLDYAAIEGGTVKAEPEPFPLAVLTAFAAARFGPIAGHKGIVLRVEPPADHEAFADLRFTKGILENLLSNAIKFSRPGTTVTLRAEADGPGALLTVQDQGPGFTPEDLEKVFRRFTPLSARPTGGEHSSGLGLSIVKHMADAMGARLELESRPGQGTSFRVFLPGPGGA</sequence>
<reference evidence="7" key="1">
    <citation type="journal article" date="2023" name="Int. J. Syst. Evol. Microbiol.">
        <title>Mesoterricola silvestris gen. nov., sp. nov., Mesoterricola sediminis sp. nov., Geothrix oryzae sp. nov., Geothrix edaphica sp. nov., Geothrix rubra sp. nov., and Geothrix limicola sp. nov., six novel members of Acidobacteriota isolated from soils.</title>
        <authorList>
            <person name="Itoh H."/>
            <person name="Sugisawa Y."/>
            <person name="Mise K."/>
            <person name="Xu Z."/>
            <person name="Kuniyasu M."/>
            <person name="Ushijima N."/>
            <person name="Kawano K."/>
            <person name="Kobayashi E."/>
            <person name="Shiratori Y."/>
            <person name="Masuda Y."/>
            <person name="Senoo K."/>
        </authorList>
    </citation>
    <scope>NUCLEOTIDE SEQUENCE [LARGE SCALE GENOMIC DNA]</scope>
    <source>
        <strain evidence="7">W79</strain>
    </source>
</reference>
<dbReference type="Pfam" id="PF02518">
    <property type="entry name" value="HATPase_c"/>
    <property type="match status" value="1"/>
</dbReference>
<dbReference type="CDD" id="cd00063">
    <property type="entry name" value="FN3"/>
    <property type="match status" value="1"/>
</dbReference>
<dbReference type="EMBL" id="AP027080">
    <property type="protein sequence ID" value="BDU74041.1"/>
    <property type="molecule type" value="Genomic_DNA"/>
</dbReference>
<dbReference type="Gene3D" id="2.60.40.10">
    <property type="entry name" value="Immunoglobulins"/>
    <property type="match status" value="1"/>
</dbReference>
<dbReference type="CDD" id="cd00075">
    <property type="entry name" value="HATPase"/>
    <property type="match status" value="1"/>
</dbReference>
<dbReference type="InterPro" id="IPR004358">
    <property type="entry name" value="Sig_transdc_His_kin-like_C"/>
</dbReference>
<dbReference type="InterPro" id="IPR003961">
    <property type="entry name" value="FN3_dom"/>
</dbReference>
<dbReference type="Gene3D" id="3.30.565.10">
    <property type="entry name" value="Histidine kinase-like ATPase, C-terminal domain"/>
    <property type="match status" value="1"/>
</dbReference>
<dbReference type="InterPro" id="IPR013783">
    <property type="entry name" value="Ig-like_fold"/>
</dbReference>
<dbReference type="KEGG" id="msil:METEAL_32150"/>
<organism evidence="6 7">
    <name type="scientific">Mesoterricola silvestris</name>
    <dbReference type="NCBI Taxonomy" id="2927979"/>
    <lineage>
        <taxon>Bacteria</taxon>
        <taxon>Pseudomonadati</taxon>
        <taxon>Acidobacteriota</taxon>
        <taxon>Holophagae</taxon>
        <taxon>Holophagales</taxon>
        <taxon>Holophagaceae</taxon>
        <taxon>Mesoterricola</taxon>
    </lineage>
</organism>
<dbReference type="PRINTS" id="PR00344">
    <property type="entry name" value="BCTRLSENSOR"/>
</dbReference>
<dbReference type="SUPFAM" id="SSF55874">
    <property type="entry name" value="ATPase domain of HSP90 chaperone/DNA topoisomerase II/histidine kinase"/>
    <property type="match status" value="1"/>
</dbReference>
<protein>
    <recommendedName>
        <fullName evidence="2">histidine kinase</fullName>
        <ecNumber evidence="2">2.7.13.3</ecNumber>
    </recommendedName>
</protein>
<evidence type="ECO:0000313" key="6">
    <source>
        <dbReference type="EMBL" id="BDU74041.1"/>
    </source>
</evidence>